<name>A0A265UTM0_9FLAO</name>
<sequence length="434" mass="49995">MASKKVLIITYYWPPAGGPGVQRWLKFVKYLPEFEIEPIVYCPENPSYPITDESLIDEIPNNITVIKHPIREPYRMAKLFSKKSTKTISSGIIPKRRKQSLIQRVMLYIRGNFFIPDARKNWVTPSVQYLSNYITDQNIQTIITTGPPHSLHLIGKALKERLDLKWIADFRDPWTTIGYHKDLKLTRTSKAKHVKLESEVLRAADHIVVTSNNTKKEFKTKTKQPITVITNGYDTHKIQIHKKDQLFTMSHIGSLLSNRNPELLWQVLSELIKNNKAFNDAFRLNLIGVVSDDVIESLRSYGLHNHMNILGYINHDEAIRYQMKSQILLLVEINSKDTKAIIPGKLFEYLIADTPILAIGPKDSDVQQIILSTNTGSYFTYDQKELLNVQILEWFKAYQEDSLKVNAIGLKPYSRRELTKKLSTLIRSDLSFGD</sequence>
<dbReference type="InterPro" id="IPR028098">
    <property type="entry name" value="Glyco_trans_4-like_N"/>
</dbReference>
<keyword evidence="2" id="KW-0808">Transferase</keyword>
<dbReference type="EMBL" id="NGJN01000004">
    <property type="protein sequence ID" value="OZV68663.1"/>
    <property type="molecule type" value="Genomic_DNA"/>
</dbReference>
<evidence type="ECO:0000313" key="3">
    <source>
        <dbReference type="Proteomes" id="UP000216840"/>
    </source>
</evidence>
<dbReference type="Proteomes" id="UP000216840">
    <property type="component" value="Unassembled WGS sequence"/>
</dbReference>
<dbReference type="RefSeq" id="WP_094968429.1">
    <property type="nucleotide sequence ID" value="NZ_NGJN01000004.1"/>
</dbReference>
<dbReference type="GO" id="GO:0016757">
    <property type="term" value="F:glycosyltransferase activity"/>
    <property type="evidence" value="ECO:0007669"/>
    <property type="project" value="UniProtKB-ARBA"/>
</dbReference>
<accession>A0A265UTM0</accession>
<dbReference type="AlphaFoldDB" id="A0A265UTM0"/>
<dbReference type="OrthoDB" id="9794575at2"/>
<dbReference type="SUPFAM" id="SSF53756">
    <property type="entry name" value="UDP-Glycosyltransferase/glycogen phosphorylase"/>
    <property type="match status" value="1"/>
</dbReference>
<dbReference type="Gene3D" id="3.40.50.2000">
    <property type="entry name" value="Glycogen Phosphorylase B"/>
    <property type="match status" value="2"/>
</dbReference>
<proteinExistence type="predicted"/>
<evidence type="ECO:0000313" key="2">
    <source>
        <dbReference type="EMBL" id="OZV68663.1"/>
    </source>
</evidence>
<gene>
    <name evidence="2" type="ORF">CA834_09370</name>
</gene>
<evidence type="ECO:0000259" key="1">
    <source>
        <dbReference type="Pfam" id="PF13439"/>
    </source>
</evidence>
<feature type="domain" description="Glycosyltransferase subfamily 4-like N-terminal" evidence="1">
    <location>
        <begin position="108"/>
        <end position="236"/>
    </location>
</feature>
<keyword evidence="3" id="KW-1185">Reference proteome</keyword>
<dbReference type="Pfam" id="PF13439">
    <property type="entry name" value="Glyco_transf_4"/>
    <property type="match status" value="1"/>
</dbReference>
<protein>
    <submittedName>
        <fullName evidence="2">Glycosyl transferase family 1</fullName>
    </submittedName>
</protein>
<organism evidence="2 3">
    <name type="scientific">Winogradskyella aurantia</name>
    <dbReference type="NCBI Taxonomy" id="1915063"/>
    <lineage>
        <taxon>Bacteria</taxon>
        <taxon>Pseudomonadati</taxon>
        <taxon>Bacteroidota</taxon>
        <taxon>Flavobacteriia</taxon>
        <taxon>Flavobacteriales</taxon>
        <taxon>Flavobacteriaceae</taxon>
        <taxon>Winogradskyella</taxon>
    </lineage>
</organism>
<reference evidence="2 3" key="1">
    <citation type="submission" date="2017-05" db="EMBL/GenBank/DDBJ databases">
        <title>The draft genome sequence of Idiomarina salinarum WNB302.</title>
        <authorList>
            <person name="Sun Y."/>
            <person name="Chen B."/>
            <person name="Du Z."/>
        </authorList>
    </citation>
    <scope>NUCLEOTIDE SEQUENCE [LARGE SCALE GENOMIC DNA]</scope>
    <source>
        <strain evidence="2 3">WNB302</strain>
    </source>
</reference>
<comment type="caution">
    <text evidence="2">The sequence shown here is derived from an EMBL/GenBank/DDBJ whole genome shotgun (WGS) entry which is preliminary data.</text>
</comment>